<proteinExistence type="predicted"/>
<accession>A0A7W6IN30</accession>
<dbReference type="AlphaFoldDB" id="A0A7W6IN30"/>
<comment type="caution">
    <text evidence="1">The sequence shown here is derived from an EMBL/GenBank/DDBJ whole genome shotgun (WGS) entry which is preliminary data.</text>
</comment>
<dbReference type="RefSeq" id="WP_183310883.1">
    <property type="nucleotide sequence ID" value="NZ_JACIEW010000004.1"/>
</dbReference>
<sequence>MLTDVLLPLFSDPEETPVQGLLQIAKLQASFSRTVTLCGVESDVPALANHWGARMASIPEMAQQVEQRSRDKIAQLLREAGSVLGEASYTTINIRASFTDPGDRVAQTAGNYDLTVLPLRAGSVAWREIAESILFGSTRPVLLGPASEYPQRLDCVAIAWDGGAPAHRAVFDAMPLISQASSVVVLVADEEKHISPDSAGELIGYLRRHRVEAKLARLPAGQGKIGLDLQHAAQAADAGLLVMGAYGHSRLREFVLGGATADVLGETMMPLFMSR</sequence>
<dbReference type="EMBL" id="JACIEW010000004">
    <property type="protein sequence ID" value="MBB4052146.1"/>
    <property type="molecule type" value="Genomic_DNA"/>
</dbReference>
<dbReference type="Gene3D" id="3.40.50.12370">
    <property type="match status" value="1"/>
</dbReference>
<dbReference type="CDD" id="cd00293">
    <property type="entry name" value="USP-like"/>
    <property type="match status" value="1"/>
</dbReference>
<evidence type="ECO:0000313" key="1">
    <source>
        <dbReference type="EMBL" id="MBB4052146.1"/>
    </source>
</evidence>
<gene>
    <name evidence="1" type="ORF">GGR20_001789</name>
</gene>
<reference evidence="1 2" key="1">
    <citation type="submission" date="2020-08" db="EMBL/GenBank/DDBJ databases">
        <title>Genomic Encyclopedia of Type Strains, Phase IV (KMG-IV): sequencing the most valuable type-strain genomes for metagenomic binning, comparative biology and taxonomic classification.</title>
        <authorList>
            <person name="Goeker M."/>
        </authorList>
    </citation>
    <scope>NUCLEOTIDE SEQUENCE [LARGE SCALE GENOMIC DNA]</scope>
    <source>
        <strain evidence="1 2">DSM 23447</strain>
    </source>
</reference>
<evidence type="ECO:0000313" key="2">
    <source>
        <dbReference type="Proteomes" id="UP000547011"/>
    </source>
</evidence>
<dbReference type="SUPFAM" id="SSF52402">
    <property type="entry name" value="Adenine nucleotide alpha hydrolases-like"/>
    <property type="match status" value="2"/>
</dbReference>
<keyword evidence="2" id="KW-1185">Reference proteome</keyword>
<dbReference type="Proteomes" id="UP000547011">
    <property type="component" value="Unassembled WGS sequence"/>
</dbReference>
<name>A0A7W6IN30_9HYPH</name>
<protein>
    <submittedName>
        <fullName evidence="1">Nucleotide-binding universal stress UspA family protein</fullName>
    </submittedName>
</protein>
<organism evidence="1 2">
    <name type="scientific">Devosia subaequoris</name>
    <dbReference type="NCBI Taxonomy" id="395930"/>
    <lineage>
        <taxon>Bacteria</taxon>
        <taxon>Pseudomonadati</taxon>
        <taxon>Pseudomonadota</taxon>
        <taxon>Alphaproteobacteria</taxon>
        <taxon>Hyphomicrobiales</taxon>
        <taxon>Devosiaceae</taxon>
        <taxon>Devosia</taxon>
    </lineage>
</organism>